<comment type="caution">
    <text evidence="2">The sequence shown here is derived from an EMBL/GenBank/DDBJ whole genome shotgun (WGS) entry which is preliminary data.</text>
</comment>
<feature type="transmembrane region" description="Helical" evidence="1">
    <location>
        <begin position="6"/>
        <end position="26"/>
    </location>
</feature>
<keyword evidence="1" id="KW-1133">Transmembrane helix</keyword>
<keyword evidence="1" id="KW-0812">Transmembrane</keyword>
<accession>A0A2T2WNZ2</accession>
<dbReference type="AlphaFoldDB" id="A0A2T2WNZ2"/>
<protein>
    <recommendedName>
        <fullName evidence="4">Peptidase M50 domain-containing protein</fullName>
    </recommendedName>
</protein>
<feature type="transmembrane region" description="Helical" evidence="1">
    <location>
        <begin position="58"/>
        <end position="80"/>
    </location>
</feature>
<feature type="transmembrane region" description="Helical" evidence="1">
    <location>
        <begin position="86"/>
        <end position="105"/>
    </location>
</feature>
<reference evidence="2 3" key="1">
    <citation type="journal article" date="2014" name="BMC Genomics">
        <title>Comparison of environmental and isolate Sulfobacillus genomes reveals diverse carbon, sulfur, nitrogen, and hydrogen metabolisms.</title>
        <authorList>
            <person name="Justice N.B."/>
            <person name="Norman A."/>
            <person name="Brown C.T."/>
            <person name="Singh A."/>
            <person name="Thomas B.C."/>
            <person name="Banfield J.F."/>
        </authorList>
    </citation>
    <scope>NUCLEOTIDE SEQUENCE [LARGE SCALE GENOMIC DNA]</scope>
    <source>
        <strain evidence="2">AMDSBA3</strain>
    </source>
</reference>
<gene>
    <name evidence="2" type="ORF">C7B45_01265</name>
</gene>
<proteinExistence type="predicted"/>
<dbReference type="EMBL" id="PXYV01000002">
    <property type="protein sequence ID" value="PSR23942.1"/>
    <property type="molecule type" value="Genomic_DNA"/>
</dbReference>
<name>A0A2T2WNZ2_9FIRM</name>
<dbReference type="Proteomes" id="UP000241848">
    <property type="component" value="Unassembled WGS sequence"/>
</dbReference>
<keyword evidence="1" id="KW-0472">Membrane</keyword>
<evidence type="ECO:0008006" key="4">
    <source>
        <dbReference type="Google" id="ProtNLM"/>
    </source>
</evidence>
<sequence>MLEPILVLLWVACMMIAAHELGHVVVTRILGGRWLGVEHQGWMVGVRLSVRSLSNRQIAVTLLAGPSAEIFVVAMASIIAPQYFHWWVLLLLVQWIGNVIPWGIIPNDGTRLWQLWRHRTIESSS</sequence>
<evidence type="ECO:0000256" key="1">
    <source>
        <dbReference type="SAM" id="Phobius"/>
    </source>
</evidence>
<organism evidence="2 3">
    <name type="scientific">Sulfobacillus acidophilus</name>
    <dbReference type="NCBI Taxonomy" id="53633"/>
    <lineage>
        <taxon>Bacteria</taxon>
        <taxon>Bacillati</taxon>
        <taxon>Bacillota</taxon>
        <taxon>Clostridia</taxon>
        <taxon>Eubacteriales</taxon>
        <taxon>Clostridiales Family XVII. Incertae Sedis</taxon>
        <taxon>Sulfobacillus</taxon>
    </lineage>
</organism>
<evidence type="ECO:0000313" key="3">
    <source>
        <dbReference type="Proteomes" id="UP000241848"/>
    </source>
</evidence>
<evidence type="ECO:0000313" key="2">
    <source>
        <dbReference type="EMBL" id="PSR23942.1"/>
    </source>
</evidence>